<keyword evidence="1" id="KW-1133">Transmembrane helix</keyword>
<proteinExistence type="predicted"/>
<sequence>MKISESWLSWLIMLLIVLAFSSVAKVYLSAQSELAVGDHFLNQSKPTRAVDHYIRAIKWHLPGLGTADEAANRIWSIAEQYEKRNFSEEALEIYRTLRGGFYSTRSFFTPGKDWISRCNEKIATLMAKAPATSPAIAKKPFEQRRAENLNRLERDRSPNVAWSIVSEAGFIGWVGCLVGLIIQGFNAKGQFRRRPAVLWSLAFVLFFAVWGFGLLGV</sequence>
<organism evidence="2 3">
    <name type="scientific">Candidatus Nitronauta litoralis</name>
    <dbReference type="NCBI Taxonomy" id="2705533"/>
    <lineage>
        <taxon>Bacteria</taxon>
        <taxon>Pseudomonadati</taxon>
        <taxon>Nitrospinota/Tectimicrobiota group</taxon>
        <taxon>Nitrospinota</taxon>
        <taxon>Nitrospinia</taxon>
        <taxon>Nitrospinales</taxon>
        <taxon>Nitrospinaceae</taxon>
        <taxon>Candidatus Nitronauta</taxon>
    </lineage>
</organism>
<feature type="transmembrane region" description="Helical" evidence="1">
    <location>
        <begin position="160"/>
        <end position="185"/>
    </location>
</feature>
<dbReference type="Proteomes" id="UP000594688">
    <property type="component" value="Chromosome"/>
</dbReference>
<accession>A0A7T0BWD0</accession>
<dbReference type="KEGG" id="nli:G3M70_09690"/>
<evidence type="ECO:0000313" key="3">
    <source>
        <dbReference type="Proteomes" id="UP000594688"/>
    </source>
</evidence>
<name>A0A7T0BWD0_9BACT</name>
<dbReference type="EMBL" id="CP048685">
    <property type="protein sequence ID" value="QPJ62124.1"/>
    <property type="molecule type" value="Genomic_DNA"/>
</dbReference>
<feature type="transmembrane region" description="Helical" evidence="1">
    <location>
        <begin position="197"/>
        <end position="215"/>
    </location>
</feature>
<evidence type="ECO:0008006" key="4">
    <source>
        <dbReference type="Google" id="ProtNLM"/>
    </source>
</evidence>
<keyword evidence="1" id="KW-0812">Transmembrane</keyword>
<gene>
    <name evidence="2" type="ORF">G3M70_09690</name>
</gene>
<keyword evidence="1" id="KW-0472">Membrane</keyword>
<protein>
    <recommendedName>
        <fullName evidence="4">Tetratricopeptide repeat protein</fullName>
    </recommendedName>
</protein>
<reference evidence="2 3" key="1">
    <citation type="submission" date="2020-02" db="EMBL/GenBank/DDBJ databases">
        <title>Genomic and physiological characterization of two novel Nitrospinaceae genera.</title>
        <authorList>
            <person name="Mueller A.J."/>
            <person name="Jung M.-Y."/>
            <person name="Strachan C.R."/>
            <person name="Herbold C.W."/>
            <person name="Kirkegaard R.H."/>
            <person name="Daims H."/>
        </authorList>
    </citation>
    <scope>NUCLEOTIDE SEQUENCE [LARGE SCALE GENOMIC DNA]</scope>
    <source>
        <strain evidence="2">EB</strain>
    </source>
</reference>
<evidence type="ECO:0000313" key="2">
    <source>
        <dbReference type="EMBL" id="QPJ62124.1"/>
    </source>
</evidence>
<dbReference type="AlphaFoldDB" id="A0A7T0BWD0"/>
<evidence type="ECO:0000256" key="1">
    <source>
        <dbReference type="SAM" id="Phobius"/>
    </source>
</evidence>